<evidence type="ECO:0000313" key="1">
    <source>
        <dbReference type="EMBL" id="KAF9646627.1"/>
    </source>
</evidence>
<name>A0ACB6ZAW4_THEGA</name>
<proteinExistence type="predicted"/>
<dbReference type="EMBL" id="MU118053">
    <property type="protein sequence ID" value="KAF9646627.1"/>
    <property type="molecule type" value="Genomic_DNA"/>
</dbReference>
<comment type="caution">
    <text evidence="1">The sequence shown here is derived from an EMBL/GenBank/DDBJ whole genome shotgun (WGS) entry which is preliminary data.</text>
</comment>
<reference evidence="1" key="2">
    <citation type="journal article" date="2020" name="Nat. Commun.">
        <title>Large-scale genome sequencing of mycorrhizal fungi provides insights into the early evolution of symbiotic traits.</title>
        <authorList>
            <person name="Miyauchi S."/>
            <person name="Kiss E."/>
            <person name="Kuo A."/>
            <person name="Drula E."/>
            <person name="Kohler A."/>
            <person name="Sanchez-Garcia M."/>
            <person name="Morin E."/>
            <person name="Andreopoulos B."/>
            <person name="Barry K.W."/>
            <person name="Bonito G."/>
            <person name="Buee M."/>
            <person name="Carver A."/>
            <person name="Chen C."/>
            <person name="Cichocki N."/>
            <person name="Clum A."/>
            <person name="Culley D."/>
            <person name="Crous P.W."/>
            <person name="Fauchery L."/>
            <person name="Girlanda M."/>
            <person name="Hayes R.D."/>
            <person name="Keri Z."/>
            <person name="LaButti K."/>
            <person name="Lipzen A."/>
            <person name="Lombard V."/>
            <person name="Magnuson J."/>
            <person name="Maillard F."/>
            <person name="Murat C."/>
            <person name="Nolan M."/>
            <person name="Ohm R.A."/>
            <person name="Pangilinan J."/>
            <person name="Pereira M.F."/>
            <person name="Perotto S."/>
            <person name="Peter M."/>
            <person name="Pfister S."/>
            <person name="Riley R."/>
            <person name="Sitrit Y."/>
            <person name="Stielow J.B."/>
            <person name="Szollosi G."/>
            <person name="Zifcakova L."/>
            <person name="Stursova M."/>
            <person name="Spatafora J.W."/>
            <person name="Tedersoo L."/>
            <person name="Vaario L.M."/>
            <person name="Yamada A."/>
            <person name="Yan M."/>
            <person name="Wang P."/>
            <person name="Xu J."/>
            <person name="Bruns T."/>
            <person name="Baldrian P."/>
            <person name="Vilgalys R."/>
            <person name="Dunand C."/>
            <person name="Henrissat B."/>
            <person name="Grigoriev I.V."/>
            <person name="Hibbett D."/>
            <person name="Nagy L.G."/>
            <person name="Martin F.M."/>
        </authorList>
    </citation>
    <scope>NUCLEOTIDE SEQUENCE</scope>
    <source>
        <strain evidence="1">P2</strain>
    </source>
</reference>
<dbReference type="Proteomes" id="UP000886501">
    <property type="component" value="Unassembled WGS sequence"/>
</dbReference>
<evidence type="ECO:0000313" key="2">
    <source>
        <dbReference type="Proteomes" id="UP000886501"/>
    </source>
</evidence>
<gene>
    <name evidence="1" type="ORF">BDM02DRAFT_3188678</name>
</gene>
<protein>
    <submittedName>
        <fullName evidence="1">Uncharacterized protein</fullName>
    </submittedName>
</protein>
<accession>A0ACB6ZAW4</accession>
<keyword evidence="2" id="KW-1185">Reference proteome</keyword>
<sequence>MSRLLIPKARKDCDTFEDKLKQTEFKPLSEGLWKIDLLSLFILSTACTVILRATFFNAPTAVSSKRVDGKFLGPSCTVSVSQAVCSSLAFFDITQEIKAQDESKYVAGSLESIFDWLTEIGRELAGLALPEIDEGERRARGSGEERSAMSQWFTGFVGGSVHITEVLRHSLPATLVE</sequence>
<reference evidence="1" key="1">
    <citation type="submission" date="2019-10" db="EMBL/GenBank/DDBJ databases">
        <authorList>
            <consortium name="DOE Joint Genome Institute"/>
            <person name="Kuo A."/>
            <person name="Miyauchi S."/>
            <person name="Kiss E."/>
            <person name="Drula E."/>
            <person name="Kohler A."/>
            <person name="Sanchez-Garcia M."/>
            <person name="Andreopoulos B."/>
            <person name="Barry K.W."/>
            <person name="Bonito G."/>
            <person name="Buee M."/>
            <person name="Carver A."/>
            <person name="Chen C."/>
            <person name="Cichocki N."/>
            <person name="Clum A."/>
            <person name="Culley D."/>
            <person name="Crous P.W."/>
            <person name="Fauchery L."/>
            <person name="Girlanda M."/>
            <person name="Hayes R."/>
            <person name="Keri Z."/>
            <person name="Labutti K."/>
            <person name="Lipzen A."/>
            <person name="Lombard V."/>
            <person name="Magnuson J."/>
            <person name="Maillard F."/>
            <person name="Morin E."/>
            <person name="Murat C."/>
            <person name="Nolan M."/>
            <person name="Ohm R."/>
            <person name="Pangilinan J."/>
            <person name="Pereira M."/>
            <person name="Perotto S."/>
            <person name="Peter M."/>
            <person name="Riley R."/>
            <person name="Sitrit Y."/>
            <person name="Stielow B."/>
            <person name="Szollosi G."/>
            <person name="Zifcakova L."/>
            <person name="Stursova M."/>
            <person name="Spatafora J.W."/>
            <person name="Tedersoo L."/>
            <person name="Vaario L.-M."/>
            <person name="Yamada A."/>
            <person name="Yan M."/>
            <person name="Wang P."/>
            <person name="Xu J."/>
            <person name="Bruns T."/>
            <person name="Baldrian P."/>
            <person name="Vilgalys R."/>
            <person name="Henrissat B."/>
            <person name="Grigoriev I.V."/>
            <person name="Hibbett D."/>
            <person name="Nagy L.G."/>
            <person name="Martin F.M."/>
        </authorList>
    </citation>
    <scope>NUCLEOTIDE SEQUENCE</scope>
    <source>
        <strain evidence="1">P2</strain>
    </source>
</reference>
<organism evidence="1 2">
    <name type="scientific">Thelephora ganbajun</name>
    <name type="common">Ganba fungus</name>
    <dbReference type="NCBI Taxonomy" id="370292"/>
    <lineage>
        <taxon>Eukaryota</taxon>
        <taxon>Fungi</taxon>
        <taxon>Dikarya</taxon>
        <taxon>Basidiomycota</taxon>
        <taxon>Agaricomycotina</taxon>
        <taxon>Agaricomycetes</taxon>
        <taxon>Thelephorales</taxon>
        <taxon>Thelephoraceae</taxon>
        <taxon>Thelephora</taxon>
    </lineage>
</organism>